<dbReference type="InterPro" id="IPR029000">
    <property type="entry name" value="Cyclophilin-like_dom_sf"/>
</dbReference>
<evidence type="ECO:0000256" key="5">
    <source>
        <dbReference type="ARBA" id="ARBA00022833"/>
    </source>
</evidence>
<dbReference type="PROSITE" id="PS50089">
    <property type="entry name" value="ZF_RING_2"/>
    <property type="match status" value="1"/>
</dbReference>
<dbReference type="Gene3D" id="2.40.100.10">
    <property type="entry name" value="Cyclophilin-like"/>
    <property type="match status" value="1"/>
</dbReference>
<evidence type="ECO:0000256" key="8">
    <source>
        <dbReference type="PROSITE-ProRule" id="PRU00175"/>
    </source>
</evidence>
<proteinExistence type="predicted"/>
<evidence type="ECO:0000259" key="12">
    <source>
        <dbReference type="PROSITE" id="PS50089"/>
    </source>
</evidence>
<feature type="domain" description="PPIase cyclophilin-type" evidence="11">
    <location>
        <begin position="369"/>
        <end position="564"/>
    </location>
</feature>
<comment type="caution">
    <text evidence="13">The sequence shown here is derived from an EMBL/GenBank/DDBJ whole genome shotgun (WGS) entry which is preliminary data.</text>
</comment>
<keyword evidence="14" id="KW-1185">Reference proteome</keyword>
<dbReference type="GO" id="GO:0008270">
    <property type="term" value="F:zinc ion binding"/>
    <property type="evidence" value="ECO:0007669"/>
    <property type="project" value="UniProtKB-KW"/>
</dbReference>
<feature type="region of interest" description="Disordered" evidence="10">
    <location>
        <begin position="77"/>
        <end position="102"/>
    </location>
</feature>
<sequence>MDNPQECNICFTAFDDSEHRPRTLPCGHTYCSPCIGGLMDDGLLCCPSCRAHHPVTQVSQFPISYTIEAFVKKMKSDGAQQTRSPRKWASLSKSAVAGSSTQRGVKRKLESLLDEEKSSIITMTTLWKDVNSQLDEYDGQLNDWELEHNNLLGQLNKLEKRQFHAMRLLRKEKTKLQNIKKDGNEALKQLENVQKMINTIKKPHEYITAIENADNCSEIVERWYQTCQENFPDVETITFTKKIQEITKAATAALAAAETAYNERVYPTAIPADPSSSIKQRIKMYTTPLKQMTIEELFAMEQPTRRLVEDGKVFGIQKIGDQLRSSRLTLENDKLFLHCLLDKPPPLDTHTIQVANLIQTAVEESTLVFLELCWGGSSRGRVYIRLELDTSLGRQFSQLCTGLHGQSYRNTSFIQVCDKGENGAYMVGGDYEFNSGEGGAPVVTHSNEESYRSSTKAGVLGALWEPRSKRSAQFFITTRGNRRDSEEERRDDGRSNYDHDYDDRERRHERRRRGNDERNKKGRCWRVYGKVERGLEIVRSAVSIQDVSQVSVVDCGIMVQDFPQPPPVPSPEDTPPQVRSPSRSPTPMTPSSGGSQYPESHSRSSSPLTDSQSIEYSSRFRKEEEEDTKDRFKRIKRGSDIFTRIW</sequence>
<keyword evidence="4 8" id="KW-0863">Zinc-finger</keyword>
<dbReference type="SUPFAM" id="SSF50891">
    <property type="entry name" value="Cyclophilin-like"/>
    <property type="match status" value="1"/>
</dbReference>
<keyword evidence="3" id="KW-0479">Metal-binding</keyword>
<gene>
    <name evidence="13" type="ORF">Pcinc_000084</name>
</gene>
<dbReference type="EMBL" id="JAWQEG010000007">
    <property type="protein sequence ID" value="KAK3896228.1"/>
    <property type="molecule type" value="Genomic_DNA"/>
</dbReference>
<protein>
    <recommendedName>
        <fullName evidence="2">E3 ubiquitin-protein ligase RNF182</fullName>
    </recommendedName>
    <alternativeName>
        <fullName evidence="7">RING finger protein 182</fullName>
    </alternativeName>
    <alternativeName>
        <fullName evidence="6">RING-type E3 ubiquitin transferase RNF182</fullName>
    </alternativeName>
</protein>
<keyword evidence="9" id="KW-0175">Coiled coil</keyword>
<dbReference type="Pfam" id="PF14634">
    <property type="entry name" value="zf-RING_5"/>
    <property type="match status" value="1"/>
</dbReference>
<feature type="compositionally biased region" description="Basic and acidic residues" evidence="10">
    <location>
        <begin position="481"/>
        <end position="506"/>
    </location>
</feature>
<evidence type="ECO:0000256" key="9">
    <source>
        <dbReference type="SAM" id="Coils"/>
    </source>
</evidence>
<dbReference type="InterPro" id="IPR042285">
    <property type="entry name" value="RNF182"/>
</dbReference>
<dbReference type="InterPro" id="IPR017907">
    <property type="entry name" value="Znf_RING_CS"/>
</dbReference>
<dbReference type="PANTHER" id="PTHR46675:SF4">
    <property type="entry name" value="E3 UBIQUITIN-PROTEIN LIGASE RNF182"/>
    <property type="match status" value="1"/>
</dbReference>
<evidence type="ECO:0000256" key="3">
    <source>
        <dbReference type="ARBA" id="ARBA00022723"/>
    </source>
</evidence>
<feature type="region of interest" description="Disordered" evidence="10">
    <location>
        <begin position="475"/>
        <end position="519"/>
    </location>
</feature>
<evidence type="ECO:0000256" key="4">
    <source>
        <dbReference type="ARBA" id="ARBA00022771"/>
    </source>
</evidence>
<evidence type="ECO:0000256" key="10">
    <source>
        <dbReference type="SAM" id="MobiDB-lite"/>
    </source>
</evidence>
<feature type="domain" description="RING-type" evidence="12">
    <location>
        <begin position="7"/>
        <end position="50"/>
    </location>
</feature>
<evidence type="ECO:0000256" key="6">
    <source>
        <dbReference type="ARBA" id="ARBA00030086"/>
    </source>
</evidence>
<dbReference type="PROSITE" id="PS50072">
    <property type="entry name" value="CSA_PPIASE_2"/>
    <property type="match status" value="1"/>
</dbReference>
<evidence type="ECO:0000313" key="13">
    <source>
        <dbReference type="EMBL" id="KAK3896228.1"/>
    </source>
</evidence>
<feature type="compositionally biased region" description="Pro residues" evidence="10">
    <location>
        <begin position="563"/>
        <end position="574"/>
    </location>
</feature>
<name>A0AAE1L533_PETCI</name>
<keyword evidence="5" id="KW-0862">Zinc</keyword>
<evidence type="ECO:0000259" key="11">
    <source>
        <dbReference type="PROSITE" id="PS50072"/>
    </source>
</evidence>
<accession>A0AAE1L533</accession>
<evidence type="ECO:0000256" key="7">
    <source>
        <dbReference type="ARBA" id="ARBA00031239"/>
    </source>
</evidence>
<evidence type="ECO:0000256" key="2">
    <source>
        <dbReference type="ARBA" id="ARBA00014050"/>
    </source>
</evidence>
<dbReference type="PROSITE" id="PS00518">
    <property type="entry name" value="ZF_RING_1"/>
    <property type="match status" value="1"/>
</dbReference>
<dbReference type="GO" id="GO:0003755">
    <property type="term" value="F:peptidyl-prolyl cis-trans isomerase activity"/>
    <property type="evidence" value="ECO:0007669"/>
    <property type="project" value="InterPro"/>
</dbReference>
<dbReference type="InterPro" id="IPR013083">
    <property type="entry name" value="Znf_RING/FYVE/PHD"/>
</dbReference>
<feature type="compositionally biased region" description="Polar residues" evidence="10">
    <location>
        <begin position="597"/>
        <end position="616"/>
    </location>
</feature>
<dbReference type="SUPFAM" id="SSF57850">
    <property type="entry name" value="RING/U-box"/>
    <property type="match status" value="1"/>
</dbReference>
<dbReference type="Proteomes" id="UP001286313">
    <property type="component" value="Unassembled WGS sequence"/>
</dbReference>
<dbReference type="PANTHER" id="PTHR46675">
    <property type="entry name" value="E3 UBIQUITIN-PROTEIN LIGASE RNF182"/>
    <property type="match status" value="1"/>
</dbReference>
<feature type="compositionally biased region" description="Polar residues" evidence="10">
    <location>
        <begin position="91"/>
        <end position="102"/>
    </location>
</feature>
<reference evidence="13" key="1">
    <citation type="submission" date="2023-10" db="EMBL/GenBank/DDBJ databases">
        <title>Genome assemblies of two species of porcelain crab, Petrolisthes cinctipes and Petrolisthes manimaculis (Anomura: Porcellanidae).</title>
        <authorList>
            <person name="Angst P."/>
        </authorList>
    </citation>
    <scope>NUCLEOTIDE SEQUENCE</scope>
    <source>
        <strain evidence="13">PB745_01</strain>
        <tissue evidence="13">Gill</tissue>
    </source>
</reference>
<dbReference type="Gene3D" id="3.30.40.10">
    <property type="entry name" value="Zinc/RING finger domain, C3HC4 (zinc finger)"/>
    <property type="match status" value="1"/>
</dbReference>
<dbReference type="AlphaFoldDB" id="A0AAE1L533"/>
<evidence type="ECO:0000256" key="1">
    <source>
        <dbReference type="ARBA" id="ARBA00011482"/>
    </source>
</evidence>
<feature type="coiled-coil region" evidence="9">
    <location>
        <begin position="134"/>
        <end position="196"/>
    </location>
</feature>
<feature type="region of interest" description="Disordered" evidence="10">
    <location>
        <begin position="561"/>
        <end position="632"/>
    </location>
</feature>
<dbReference type="Pfam" id="PF00160">
    <property type="entry name" value="Pro_isomerase"/>
    <property type="match status" value="1"/>
</dbReference>
<dbReference type="InterPro" id="IPR002130">
    <property type="entry name" value="Cyclophilin-type_PPIase_dom"/>
</dbReference>
<organism evidence="13 14">
    <name type="scientific">Petrolisthes cinctipes</name>
    <name type="common">Flat porcelain crab</name>
    <dbReference type="NCBI Taxonomy" id="88211"/>
    <lineage>
        <taxon>Eukaryota</taxon>
        <taxon>Metazoa</taxon>
        <taxon>Ecdysozoa</taxon>
        <taxon>Arthropoda</taxon>
        <taxon>Crustacea</taxon>
        <taxon>Multicrustacea</taxon>
        <taxon>Malacostraca</taxon>
        <taxon>Eumalacostraca</taxon>
        <taxon>Eucarida</taxon>
        <taxon>Decapoda</taxon>
        <taxon>Pleocyemata</taxon>
        <taxon>Anomura</taxon>
        <taxon>Galatheoidea</taxon>
        <taxon>Porcellanidae</taxon>
        <taxon>Petrolisthes</taxon>
    </lineage>
</organism>
<feature type="compositionally biased region" description="Low complexity" evidence="10">
    <location>
        <begin position="575"/>
        <end position="595"/>
    </location>
</feature>
<evidence type="ECO:0000313" key="14">
    <source>
        <dbReference type="Proteomes" id="UP001286313"/>
    </source>
</evidence>
<dbReference type="SMART" id="SM00184">
    <property type="entry name" value="RING"/>
    <property type="match status" value="1"/>
</dbReference>
<dbReference type="InterPro" id="IPR001841">
    <property type="entry name" value="Znf_RING"/>
</dbReference>
<comment type="subunit">
    <text evidence="1">Interacts with ATP6V0C.</text>
</comment>